<gene>
    <name evidence="1" type="ORF">CYLTODRAFT_425980</name>
</gene>
<proteinExistence type="predicted"/>
<name>A0A0D7B224_9AGAR</name>
<protein>
    <submittedName>
        <fullName evidence="1">Uncharacterized protein</fullName>
    </submittedName>
</protein>
<dbReference type="Proteomes" id="UP000054007">
    <property type="component" value="Unassembled WGS sequence"/>
</dbReference>
<organism evidence="1 2">
    <name type="scientific">Cylindrobasidium torrendii FP15055 ss-10</name>
    <dbReference type="NCBI Taxonomy" id="1314674"/>
    <lineage>
        <taxon>Eukaryota</taxon>
        <taxon>Fungi</taxon>
        <taxon>Dikarya</taxon>
        <taxon>Basidiomycota</taxon>
        <taxon>Agaricomycotina</taxon>
        <taxon>Agaricomycetes</taxon>
        <taxon>Agaricomycetidae</taxon>
        <taxon>Agaricales</taxon>
        <taxon>Marasmiineae</taxon>
        <taxon>Physalacriaceae</taxon>
        <taxon>Cylindrobasidium</taxon>
    </lineage>
</organism>
<dbReference type="AlphaFoldDB" id="A0A0D7B224"/>
<reference evidence="1 2" key="1">
    <citation type="journal article" date="2015" name="Fungal Genet. Biol.">
        <title>Evolution of novel wood decay mechanisms in Agaricales revealed by the genome sequences of Fistulina hepatica and Cylindrobasidium torrendii.</title>
        <authorList>
            <person name="Floudas D."/>
            <person name="Held B.W."/>
            <person name="Riley R."/>
            <person name="Nagy L.G."/>
            <person name="Koehler G."/>
            <person name="Ransdell A.S."/>
            <person name="Younus H."/>
            <person name="Chow J."/>
            <person name="Chiniquy J."/>
            <person name="Lipzen A."/>
            <person name="Tritt A."/>
            <person name="Sun H."/>
            <person name="Haridas S."/>
            <person name="LaButti K."/>
            <person name="Ohm R.A."/>
            <person name="Kues U."/>
            <person name="Blanchette R.A."/>
            <person name="Grigoriev I.V."/>
            <person name="Minto R.E."/>
            <person name="Hibbett D.S."/>
        </authorList>
    </citation>
    <scope>NUCLEOTIDE SEQUENCE [LARGE SCALE GENOMIC DNA]</scope>
    <source>
        <strain evidence="1 2">FP15055 ss-10</strain>
    </source>
</reference>
<keyword evidence="2" id="KW-1185">Reference proteome</keyword>
<evidence type="ECO:0000313" key="1">
    <source>
        <dbReference type="EMBL" id="KIY63581.1"/>
    </source>
</evidence>
<dbReference type="EMBL" id="KN880686">
    <property type="protein sequence ID" value="KIY63581.1"/>
    <property type="molecule type" value="Genomic_DNA"/>
</dbReference>
<evidence type="ECO:0000313" key="2">
    <source>
        <dbReference type="Proteomes" id="UP000054007"/>
    </source>
</evidence>
<sequence length="59" mass="6910">MRGRTHVIFHVPLTAYNTRIVRVDTGQWNSWSANPDMDDVFIESKAQLDQCWTAWMVTL</sequence>
<accession>A0A0D7B224</accession>